<feature type="transmembrane region" description="Helical" evidence="1">
    <location>
        <begin position="152"/>
        <end position="178"/>
    </location>
</feature>
<keyword evidence="1" id="KW-0812">Transmembrane</keyword>
<accession>A0AA38U5K8</accession>
<sequence length="186" mass="21319">MNSSQSLQDLTSGLNDEIIVKRYMPFIDTVAITSIATLTTQPMDPHTCRVLSFFAGWMDLTGIALTEIVLTIRTWVLWKKNIKLSFGLPLFYICCWIPILYALNRYLQSQTCCVYSGGQSILYLCWAFLTVYEIVYLGHWSELTKVIYRDGIIYYIFLFAWSAINLGTSISLSCFLIYDIITGHLT</sequence>
<keyword evidence="1" id="KW-0472">Membrane</keyword>
<keyword evidence="1" id="KW-1133">Transmembrane helix</keyword>
<dbReference type="EMBL" id="MU806851">
    <property type="protein sequence ID" value="KAJ3832797.1"/>
    <property type="molecule type" value="Genomic_DNA"/>
</dbReference>
<keyword evidence="3" id="KW-1185">Reference proteome</keyword>
<feature type="transmembrane region" description="Helical" evidence="1">
    <location>
        <begin position="84"/>
        <end position="101"/>
    </location>
</feature>
<evidence type="ECO:0000313" key="2">
    <source>
        <dbReference type="EMBL" id="KAJ3832797.1"/>
    </source>
</evidence>
<evidence type="ECO:0000256" key="1">
    <source>
        <dbReference type="SAM" id="Phobius"/>
    </source>
</evidence>
<comment type="caution">
    <text evidence="2">The sequence shown here is derived from an EMBL/GenBank/DDBJ whole genome shotgun (WGS) entry which is preliminary data.</text>
</comment>
<reference evidence="2" key="1">
    <citation type="submission" date="2022-08" db="EMBL/GenBank/DDBJ databases">
        <authorList>
            <consortium name="DOE Joint Genome Institute"/>
            <person name="Min B."/>
            <person name="Riley R."/>
            <person name="Sierra-Patev S."/>
            <person name="Naranjo-Ortiz M."/>
            <person name="Looney B."/>
            <person name="Konkel Z."/>
            <person name="Slot J.C."/>
            <person name="Sakamoto Y."/>
            <person name="Steenwyk J.L."/>
            <person name="Rokas A."/>
            <person name="Carro J."/>
            <person name="Camarero S."/>
            <person name="Ferreira P."/>
            <person name="Molpeceres G."/>
            <person name="Ruiz-Duenas F.J."/>
            <person name="Serrano A."/>
            <person name="Henrissat B."/>
            <person name="Drula E."/>
            <person name="Hughes K.W."/>
            <person name="Mata J.L."/>
            <person name="Ishikawa N.K."/>
            <person name="Vargas-Isla R."/>
            <person name="Ushijima S."/>
            <person name="Smith C.A."/>
            <person name="Ahrendt S."/>
            <person name="Andreopoulos W."/>
            <person name="He G."/>
            <person name="Labutti K."/>
            <person name="Lipzen A."/>
            <person name="Ng V."/>
            <person name="Sandor L."/>
            <person name="Barry K."/>
            <person name="Martinez A.T."/>
            <person name="Xiao Y."/>
            <person name="Gibbons J.G."/>
            <person name="Terashima K."/>
            <person name="Hibbett D.S."/>
            <person name="Grigoriev I.V."/>
        </authorList>
    </citation>
    <scope>NUCLEOTIDE SEQUENCE</scope>
    <source>
        <strain evidence="2">TFB9207</strain>
    </source>
</reference>
<dbReference type="Proteomes" id="UP001163846">
    <property type="component" value="Unassembled WGS sequence"/>
</dbReference>
<protein>
    <submittedName>
        <fullName evidence="2">Uncharacterized protein</fullName>
    </submittedName>
</protein>
<proteinExistence type="predicted"/>
<organism evidence="2 3">
    <name type="scientific">Lentinula raphanica</name>
    <dbReference type="NCBI Taxonomy" id="153919"/>
    <lineage>
        <taxon>Eukaryota</taxon>
        <taxon>Fungi</taxon>
        <taxon>Dikarya</taxon>
        <taxon>Basidiomycota</taxon>
        <taxon>Agaricomycotina</taxon>
        <taxon>Agaricomycetes</taxon>
        <taxon>Agaricomycetidae</taxon>
        <taxon>Agaricales</taxon>
        <taxon>Marasmiineae</taxon>
        <taxon>Omphalotaceae</taxon>
        <taxon>Lentinula</taxon>
    </lineage>
</organism>
<gene>
    <name evidence="2" type="ORF">F5878DRAFT_713555</name>
</gene>
<evidence type="ECO:0000313" key="3">
    <source>
        <dbReference type="Proteomes" id="UP001163846"/>
    </source>
</evidence>
<dbReference type="AlphaFoldDB" id="A0AA38U5K8"/>
<feature type="transmembrane region" description="Helical" evidence="1">
    <location>
        <begin position="50"/>
        <end position="72"/>
    </location>
</feature>
<feature type="transmembrane region" description="Helical" evidence="1">
    <location>
        <begin position="121"/>
        <end position="140"/>
    </location>
</feature>
<name>A0AA38U5K8_9AGAR</name>